<accession>A0ACB8CNA8</accession>
<keyword evidence="2" id="KW-1185">Reference proteome</keyword>
<gene>
    <name evidence="1" type="ORF">HPB49_023416</name>
</gene>
<protein>
    <submittedName>
        <fullName evidence="1">Uncharacterized protein</fullName>
    </submittedName>
</protein>
<proteinExistence type="predicted"/>
<name>A0ACB8CNA8_DERSI</name>
<organism evidence="1 2">
    <name type="scientific">Dermacentor silvarum</name>
    <name type="common">Tick</name>
    <dbReference type="NCBI Taxonomy" id="543639"/>
    <lineage>
        <taxon>Eukaryota</taxon>
        <taxon>Metazoa</taxon>
        <taxon>Ecdysozoa</taxon>
        <taxon>Arthropoda</taxon>
        <taxon>Chelicerata</taxon>
        <taxon>Arachnida</taxon>
        <taxon>Acari</taxon>
        <taxon>Parasitiformes</taxon>
        <taxon>Ixodida</taxon>
        <taxon>Ixodoidea</taxon>
        <taxon>Ixodidae</taxon>
        <taxon>Rhipicephalinae</taxon>
        <taxon>Dermacentor</taxon>
    </lineage>
</organism>
<evidence type="ECO:0000313" key="2">
    <source>
        <dbReference type="Proteomes" id="UP000821865"/>
    </source>
</evidence>
<dbReference type="EMBL" id="CM023475">
    <property type="protein sequence ID" value="KAH7946355.1"/>
    <property type="molecule type" value="Genomic_DNA"/>
</dbReference>
<dbReference type="Proteomes" id="UP000821865">
    <property type="component" value="Chromosome 6"/>
</dbReference>
<comment type="caution">
    <text evidence="1">The sequence shown here is derived from an EMBL/GenBank/DDBJ whole genome shotgun (WGS) entry which is preliminary data.</text>
</comment>
<sequence>MERPARPYTGSAESAQSENEELLPPLEAVCRQLDADLAPRSALKVYLRIRPRVGGRAFTNPAFHPCDETTVESTTAILEHQHKKRFSFTKVFPEGSSQAQLFQEVVRDPLEAFVHGSNVLLFAYGPTSGGKTYTMQGPPTDPGIVPRTLERLFKLCGPRVCKGAQVRPDCFDDVVPLSAEEEASALLRKGKLLGEKAARSAVDFSTFHMPSNSSDESLSDSCDSNYGDKEQQVSLWLSFYEIYNEGIYDLLVPSAEAATKKKGGQRRTILKLGEDRAKRAFVRGLVEVPVYSANEAYRLLCLARNNQTFAETQLNRISSRSHCVFMVRLVTSRLDSRDGSQNWHVSTLMLCDLAGSERASKAGTDGWRLRESGRINKSLMVLSRCLEGLRNNKDASKKAPVPFRESKLTQVMQAFFTTGGQVSLVVNICPAMSMLEESLNALKFSAVAIEVVPLQLESRQAKGFMTVTLHQICLRTWQHLRSLDAYEAEELFEIIEALERDLEDTRSQLKWAQKMAAAHEAEVNDYKELVKQLEQELRNQRESADREMTIRVRNACEITRLQLYRTAERGCTMDLLGRLEAAQREIAELKEQLGRQSAA</sequence>
<reference evidence="1" key="1">
    <citation type="submission" date="2020-05" db="EMBL/GenBank/DDBJ databases">
        <title>Large-scale comparative analyses of tick genomes elucidate their genetic diversity and vector capacities.</title>
        <authorList>
            <person name="Jia N."/>
            <person name="Wang J."/>
            <person name="Shi W."/>
            <person name="Du L."/>
            <person name="Sun Y."/>
            <person name="Zhan W."/>
            <person name="Jiang J."/>
            <person name="Wang Q."/>
            <person name="Zhang B."/>
            <person name="Ji P."/>
            <person name="Sakyi L.B."/>
            <person name="Cui X."/>
            <person name="Yuan T."/>
            <person name="Jiang B."/>
            <person name="Yang W."/>
            <person name="Lam T.T.-Y."/>
            <person name="Chang Q."/>
            <person name="Ding S."/>
            <person name="Wang X."/>
            <person name="Zhu J."/>
            <person name="Ruan X."/>
            <person name="Zhao L."/>
            <person name="Wei J."/>
            <person name="Que T."/>
            <person name="Du C."/>
            <person name="Cheng J."/>
            <person name="Dai P."/>
            <person name="Han X."/>
            <person name="Huang E."/>
            <person name="Gao Y."/>
            <person name="Liu J."/>
            <person name="Shao H."/>
            <person name="Ye R."/>
            <person name="Li L."/>
            <person name="Wei W."/>
            <person name="Wang X."/>
            <person name="Wang C."/>
            <person name="Yang T."/>
            <person name="Huo Q."/>
            <person name="Li W."/>
            <person name="Guo W."/>
            <person name="Chen H."/>
            <person name="Zhou L."/>
            <person name="Ni X."/>
            <person name="Tian J."/>
            <person name="Zhou Y."/>
            <person name="Sheng Y."/>
            <person name="Liu T."/>
            <person name="Pan Y."/>
            <person name="Xia L."/>
            <person name="Li J."/>
            <person name="Zhao F."/>
            <person name="Cao W."/>
        </authorList>
    </citation>
    <scope>NUCLEOTIDE SEQUENCE</scope>
    <source>
        <strain evidence="1">Dsil-2018</strain>
    </source>
</reference>
<evidence type="ECO:0000313" key="1">
    <source>
        <dbReference type="EMBL" id="KAH7946355.1"/>
    </source>
</evidence>